<dbReference type="EMBL" id="WBJX01000004">
    <property type="protein sequence ID" value="KAB1637056.1"/>
    <property type="molecule type" value="Genomic_DNA"/>
</dbReference>
<feature type="transmembrane region" description="Helical" evidence="6">
    <location>
        <begin position="277"/>
        <end position="294"/>
    </location>
</feature>
<dbReference type="InterPro" id="IPR001851">
    <property type="entry name" value="ABC_transp_permease"/>
</dbReference>
<name>A0A7J5AZP0_9MICO</name>
<protein>
    <submittedName>
        <fullName evidence="7">ABC transporter permease</fullName>
    </submittedName>
</protein>
<dbReference type="PANTHER" id="PTHR43370:SF1">
    <property type="entry name" value="GUANOSINE ABC TRANSPORTER PERMEASE PROTEIN NUPQ"/>
    <property type="match status" value="1"/>
</dbReference>
<proteinExistence type="predicted"/>
<evidence type="ECO:0000256" key="4">
    <source>
        <dbReference type="ARBA" id="ARBA00022989"/>
    </source>
</evidence>
<evidence type="ECO:0000313" key="8">
    <source>
        <dbReference type="Proteomes" id="UP000490386"/>
    </source>
</evidence>
<feature type="transmembrane region" description="Helical" evidence="6">
    <location>
        <begin position="187"/>
        <end position="209"/>
    </location>
</feature>
<feature type="transmembrane region" description="Helical" evidence="6">
    <location>
        <begin position="32"/>
        <end position="51"/>
    </location>
</feature>
<organism evidence="7 8">
    <name type="scientific">Pseudoclavibacter terrae</name>
    <dbReference type="NCBI Taxonomy" id="1530195"/>
    <lineage>
        <taxon>Bacteria</taxon>
        <taxon>Bacillati</taxon>
        <taxon>Actinomycetota</taxon>
        <taxon>Actinomycetes</taxon>
        <taxon>Micrococcales</taxon>
        <taxon>Microbacteriaceae</taxon>
        <taxon>Pseudoclavibacter</taxon>
    </lineage>
</organism>
<keyword evidence="5 6" id="KW-0472">Membrane</keyword>
<accession>A0A7J5AZP0</accession>
<keyword evidence="3 6" id="KW-0812">Transmembrane</keyword>
<dbReference type="CDD" id="cd06580">
    <property type="entry name" value="TM_PBP1_transp_TpRbsC_like"/>
    <property type="match status" value="1"/>
</dbReference>
<dbReference type="PANTHER" id="PTHR43370">
    <property type="entry name" value="SUGAR ABC TRANSPORTER INTEGRAL MEMBRANE PROTEIN-RELATED"/>
    <property type="match status" value="1"/>
</dbReference>
<comment type="caution">
    <text evidence="7">The sequence shown here is derived from an EMBL/GenBank/DDBJ whole genome shotgun (WGS) entry which is preliminary data.</text>
</comment>
<dbReference type="Proteomes" id="UP000490386">
    <property type="component" value="Unassembled WGS sequence"/>
</dbReference>
<reference evidence="7 8" key="1">
    <citation type="submission" date="2019-09" db="EMBL/GenBank/DDBJ databases">
        <title>Phylogeny of genus Pseudoclavibacter and closely related genus.</title>
        <authorList>
            <person name="Li Y."/>
        </authorList>
    </citation>
    <scope>NUCLEOTIDE SEQUENCE [LARGE SCALE GENOMIC DNA]</scope>
    <source>
        <strain evidence="7 8">THG-MD12</strain>
    </source>
</reference>
<gene>
    <name evidence="7" type="ORF">F8O03_12185</name>
</gene>
<evidence type="ECO:0000256" key="3">
    <source>
        <dbReference type="ARBA" id="ARBA00022692"/>
    </source>
</evidence>
<evidence type="ECO:0000256" key="1">
    <source>
        <dbReference type="ARBA" id="ARBA00004651"/>
    </source>
</evidence>
<feature type="transmembrane region" description="Helical" evidence="6">
    <location>
        <begin position="106"/>
        <end position="125"/>
    </location>
</feature>
<dbReference type="GO" id="GO:0022857">
    <property type="term" value="F:transmembrane transporter activity"/>
    <property type="evidence" value="ECO:0007669"/>
    <property type="project" value="InterPro"/>
</dbReference>
<dbReference type="Pfam" id="PF02653">
    <property type="entry name" value="BPD_transp_2"/>
    <property type="match status" value="1"/>
</dbReference>
<feature type="transmembrane region" description="Helical" evidence="6">
    <location>
        <begin position="216"/>
        <end position="234"/>
    </location>
</feature>
<feature type="transmembrane region" description="Helical" evidence="6">
    <location>
        <begin position="71"/>
        <end position="94"/>
    </location>
</feature>
<keyword evidence="8" id="KW-1185">Reference proteome</keyword>
<sequence length="436" mass="46006">MTAVTPSTEEQIPVGASTKAEVRTTRSWKAPIAYAFFSALVLVVFGLLAPAGASSTIDLNSDGVPIKFDPLVLPTMVTNLVIGVILAGITVVAFLRTAAGAKLPMWVMVVFGILWVWALIVFIGANANVPLTWLLTGTLAISTPLIFGSMAGLVSERVGVVNIAIEGQLLAGAFTSALIGSMTGNPFLGLLGAILAGMLVSLILAVFSIRYLVEQVVVGVVINMLVIGLTNFLYSGVMTRDSGFLNTIAQDEKYPRFAIPLLSDIPVIGPLLFDNTFIVYLMFITVPVLTFALFKTRWGLRLRAVGEHPKAADTVGIKVNKTRFWNVLLSGAIAGAGGSFFTLGSVGSFSQEMTSGQGYIALAALIFGRWHPVYATLAALLFGFASNLKTLVSQVGANIPPEFMAMIPYIVTILAVAGFVGQSRGPAAAGKPYVKA</sequence>
<keyword evidence="2" id="KW-1003">Cell membrane</keyword>
<dbReference type="AlphaFoldDB" id="A0A7J5AZP0"/>
<dbReference type="OrthoDB" id="9792579at2"/>
<feature type="transmembrane region" description="Helical" evidence="6">
    <location>
        <begin position="359"/>
        <end position="382"/>
    </location>
</feature>
<comment type="subcellular location">
    <subcellularLocation>
        <location evidence="1">Cell membrane</location>
        <topology evidence="1">Multi-pass membrane protein</topology>
    </subcellularLocation>
</comment>
<keyword evidence="4 6" id="KW-1133">Transmembrane helix</keyword>
<feature type="transmembrane region" description="Helical" evidence="6">
    <location>
        <begin position="403"/>
        <end position="421"/>
    </location>
</feature>
<feature type="transmembrane region" description="Helical" evidence="6">
    <location>
        <begin position="160"/>
        <end position="181"/>
    </location>
</feature>
<evidence type="ECO:0000313" key="7">
    <source>
        <dbReference type="EMBL" id="KAB1637056.1"/>
    </source>
</evidence>
<evidence type="ECO:0000256" key="6">
    <source>
        <dbReference type="SAM" id="Phobius"/>
    </source>
</evidence>
<evidence type="ECO:0000256" key="5">
    <source>
        <dbReference type="ARBA" id="ARBA00023136"/>
    </source>
</evidence>
<feature type="transmembrane region" description="Helical" evidence="6">
    <location>
        <begin position="131"/>
        <end position="153"/>
    </location>
</feature>
<dbReference type="GO" id="GO:0005886">
    <property type="term" value="C:plasma membrane"/>
    <property type="evidence" value="ECO:0007669"/>
    <property type="project" value="UniProtKB-SubCell"/>
</dbReference>
<feature type="transmembrane region" description="Helical" evidence="6">
    <location>
        <begin position="327"/>
        <end position="347"/>
    </location>
</feature>
<dbReference type="RefSeq" id="WP_151424103.1">
    <property type="nucleotide sequence ID" value="NZ_WBJX01000004.1"/>
</dbReference>
<evidence type="ECO:0000256" key="2">
    <source>
        <dbReference type="ARBA" id="ARBA00022475"/>
    </source>
</evidence>